<keyword evidence="2 3" id="KW-0040">ANK repeat</keyword>
<dbReference type="EMBL" id="LRGB01006581">
    <property type="protein sequence ID" value="KZS01572.1"/>
    <property type="molecule type" value="Genomic_DNA"/>
</dbReference>
<dbReference type="PROSITE" id="PS50088">
    <property type="entry name" value="ANK_REPEAT"/>
    <property type="match status" value="1"/>
</dbReference>
<dbReference type="Gene3D" id="1.25.40.20">
    <property type="entry name" value="Ankyrin repeat-containing domain"/>
    <property type="match status" value="1"/>
</dbReference>
<dbReference type="InterPro" id="IPR002110">
    <property type="entry name" value="Ankyrin_rpt"/>
</dbReference>
<evidence type="ECO:0000313" key="5">
    <source>
        <dbReference type="Proteomes" id="UP000076858"/>
    </source>
</evidence>
<sequence length="326" mass="36325">MGSASSKFRKHIQHGDEYAAMQVYHNSPELRKSLDPNLSYGEHHQHNTAMHYASKHGMKHLLRIFLTDLHGNPNKRNARNETALHLACKLALNAPPSAQERRLACVQLILQWKGGFSSALGGIEQADLKAQETVELQFLSGNTVLHLAAGSGLDRIVELLVSHGAPLFLENYERSTPCDVAMKANFHDIALFLESRMVFADAPIEMGTDLIEEPNYVRGAASAVVGPSFLDTEEVYTGLRAQDLQEAKDQLVVETADMLHIPLFTAEALLRDNEWSRELLLEKWMTDPVLCCESMGLQTPLSALRFRHSLPCESANILEASLEYLE</sequence>
<organism evidence="4 5">
    <name type="scientific">Daphnia magna</name>
    <dbReference type="NCBI Taxonomy" id="35525"/>
    <lineage>
        <taxon>Eukaryota</taxon>
        <taxon>Metazoa</taxon>
        <taxon>Ecdysozoa</taxon>
        <taxon>Arthropoda</taxon>
        <taxon>Crustacea</taxon>
        <taxon>Branchiopoda</taxon>
        <taxon>Diplostraca</taxon>
        <taxon>Cladocera</taxon>
        <taxon>Anomopoda</taxon>
        <taxon>Daphniidae</taxon>
        <taxon>Daphnia</taxon>
    </lineage>
</organism>
<keyword evidence="5" id="KW-1185">Reference proteome</keyword>
<dbReference type="PANTHER" id="PTHR24198">
    <property type="entry name" value="ANKYRIN REPEAT AND PROTEIN KINASE DOMAIN-CONTAINING PROTEIN"/>
    <property type="match status" value="1"/>
</dbReference>
<dbReference type="Proteomes" id="UP000076858">
    <property type="component" value="Unassembled WGS sequence"/>
</dbReference>
<dbReference type="AlphaFoldDB" id="A0A164ISF9"/>
<evidence type="ECO:0000256" key="1">
    <source>
        <dbReference type="ARBA" id="ARBA00022737"/>
    </source>
</evidence>
<accession>A0A164ISF9</accession>
<gene>
    <name evidence="4" type="ORF">APZ42_001727</name>
</gene>
<evidence type="ECO:0000256" key="3">
    <source>
        <dbReference type="PROSITE-ProRule" id="PRU00023"/>
    </source>
</evidence>
<name>A0A164ISF9_9CRUS</name>
<reference evidence="4 5" key="1">
    <citation type="submission" date="2016-03" db="EMBL/GenBank/DDBJ databases">
        <title>EvidentialGene: Evidence-directed Construction of Genes on Genomes.</title>
        <authorList>
            <person name="Gilbert D.G."/>
            <person name="Choi J.-H."/>
            <person name="Mockaitis K."/>
            <person name="Colbourne J."/>
            <person name="Pfrender M."/>
        </authorList>
    </citation>
    <scope>NUCLEOTIDE SEQUENCE [LARGE SCALE GENOMIC DNA]</scope>
    <source>
        <strain evidence="4 5">Xinb3</strain>
        <tissue evidence="4">Complete organism</tissue>
    </source>
</reference>
<protein>
    <submittedName>
        <fullName evidence="4">Ankyrin repeat and ibr domain containing</fullName>
    </submittedName>
</protein>
<dbReference type="STRING" id="35525.A0A164ISF9"/>
<evidence type="ECO:0000313" key="4">
    <source>
        <dbReference type="EMBL" id="KZS01572.1"/>
    </source>
</evidence>
<keyword evidence="1" id="KW-0677">Repeat</keyword>
<comment type="caution">
    <text evidence="4">The sequence shown here is derived from an EMBL/GenBank/DDBJ whole genome shotgun (WGS) entry which is preliminary data.</text>
</comment>
<evidence type="ECO:0000256" key="2">
    <source>
        <dbReference type="ARBA" id="ARBA00023043"/>
    </source>
</evidence>
<dbReference type="InterPro" id="IPR036770">
    <property type="entry name" value="Ankyrin_rpt-contain_sf"/>
</dbReference>
<feature type="non-terminal residue" evidence="4">
    <location>
        <position position="326"/>
    </location>
</feature>
<dbReference type="PANTHER" id="PTHR24198:SF165">
    <property type="entry name" value="ANKYRIN REPEAT-CONTAINING PROTEIN-RELATED"/>
    <property type="match status" value="1"/>
</dbReference>
<proteinExistence type="predicted"/>
<dbReference type="SMART" id="SM00248">
    <property type="entry name" value="ANK"/>
    <property type="match status" value="4"/>
</dbReference>
<feature type="repeat" description="ANK" evidence="3">
    <location>
        <begin position="140"/>
        <end position="172"/>
    </location>
</feature>
<dbReference type="OrthoDB" id="69641at2759"/>
<dbReference type="SUPFAM" id="SSF48403">
    <property type="entry name" value="Ankyrin repeat"/>
    <property type="match status" value="1"/>
</dbReference>
<dbReference type="Pfam" id="PF00023">
    <property type="entry name" value="Ank"/>
    <property type="match status" value="1"/>
</dbReference>
<dbReference type="FunFam" id="1.25.40.20:FF:000544">
    <property type="entry name" value="RBR-type E3 ubiquitin transferase"/>
    <property type="match status" value="1"/>
</dbReference>
<dbReference type="PROSITE" id="PS50297">
    <property type="entry name" value="ANK_REP_REGION"/>
    <property type="match status" value="1"/>
</dbReference>
<dbReference type="GO" id="GO:0005737">
    <property type="term" value="C:cytoplasm"/>
    <property type="evidence" value="ECO:0007669"/>
    <property type="project" value="TreeGrafter"/>
</dbReference>